<feature type="compositionally biased region" description="Basic and acidic residues" evidence="10">
    <location>
        <begin position="399"/>
        <end position="413"/>
    </location>
</feature>
<dbReference type="SUPFAM" id="SSF47986">
    <property type="entry name" value="DEATH domain"/>
    <property type="match status" value="1"/>
</dbReference>
<dbReference type="GO" id="GO:0005634">
    <property type="term" value="C:nucleus"/>
    <property type="evidence" value="ECO:0007669"/>
    <property type="project" value="TreeGrafter"/>
</dbReference>
<evidence type="ECO:0000313" key="15">
    <source>
        <dbReference type="Proteomes" id="UP000494165"/>
    </source>
</evidence>
<feature type="region of interest" description="Disordered" evidence="10">
    <location>
        <begin position="377"/>
        <end position="423"/>
    </location>
</feature>
<dbReference type="GO" id="GO:0005737">
    <property type="term" value="C:cytoplasm"/>
    <property type="evidence" value="ECO:0007669"/>
    <property type="project" value="UniProtKB-ARBA"/>
</dbReference>
<dbReference type="Gene3D" id="1.10.533.10">
    <property type="entry name" value="Death Domain, Fas"/>
    <property type="match status" value="1"/>
</dbReference>
<evidence type="ECO:0000259" key="12">
    <source>
        <dbReference type="PROSITE" id="PS50017"/>
    </source>
</evidence>
<name>A0A8S1CRT2_9INSE</name>
<sequence length="1467" mass="160310">MQPRTDPLEKFYEVGEEIGNGQSAVVRRTVEKATGRTFAAKLVRRRRKGAGDERREAAVLASLRHPNVVGLHETFQQAQHFVLILELVAGSELEEVLVARGGNLPEAQSRDVVRQVLQGLHYMHSQGIAHLDLKPENVMVSGQQPPWTVKLIDFGLSREVSGGTERALQGTPEFLAPEAVNFEPLSLATDIWSVGVITYLLLTGVSPFLGEDKQSTFCNIVAGDFDLSQERFENVSNLAIQFISRILVQDARKRPSALQCLEDPWLKTEVNFDETVENIVVDKKNKIFGSHWKTLYHVISASRYLQSTLSKMEVTAEKFVREEIVCEKNKGQVVMLELVPNLSCDFVVNDLHPDASLNGIAEKLGEREEAELTGHVSTEFSSMPNTLTSSDSEQCQSLDSKETTDLDSPDPRSDAAGQSGQESYVKKFSSLHASLKKKDSVTQEETDDEAMNTVITEVTEVSDPDQTPDLGSKENLEGLLGGTELEAADSRGETPIFWAARQGNAEAVRLLASAGAKIGAQNKLGETCLHVACRYGHASVVGALCLLPLDLDHRDLEGETALHAASARGHSECVRRLVDAGASLDVQDKRHKATPLMLAMRRHHSRVALLLLHAGADLETPDWVGDTPLHVAAYEGLLSVAQTLCAYGCKVDLPNEAGLMPLHVAARRGHTEIVRCLCLSGCDVERRNSDGIKAEITALKHGHQEAAELLARLSNARQRDEFIRQLVPGTHPISRLTVKLLGHSGVGKTTLLDTLGAGLLASFFRRSKTPAASISGPSSPNKTQIEMDVTASTKPEELTFDTKASLDGTRGVDIRNLSVAGVGELSAWELSGQEAYLSSHHIFLGSPHTALHLVVCSLDDPPATRLQQCLFWLSFLKARIATQDPIKNGGAPRWPIRVVLVLTHADSARCPKAQSGEFVSSEAQWLLSQLEGHAAPALCLHPVPLIIDAHVAGSPGLRALKAILNDTRHQLLQDIVCTPHGLCDSISNYLFSLLVPRTSGLLDATLKWLQGWRRAHSGLPVAQWAGFIQLVRANVNPLTGEEHLKELLHQLCYMGEALWLRESGLVFLCVRWLGNELLGQLLSPEFMAAARVTGCYTPLDFNSAFPQPADPNLVLHVLEALDCCVQCDNDGEIEYEFPCLNFMETIDGLWDPADPRYVDGVYCGHRFRAPAGTSPYLLASLFPRIQVQLRRATQGAGDPDMDLYQWLHGSKLCSGLLESLVTLERGGHVEIKVRGPSHMKSNCFYFLEEILVLFEQVMISVSPGLNLEHRVISASQLKAHAVKPANWTSEAVLEAALDSDNAPLQAQLRNAATNAQEILLDVLAFGASQVMSSLVLGTDLPIAFLGLSARQALSRALDPQDAMGRDWCLLSVKLGLGERLAAFEGASASTSPTLKLLDEWGRDKGATIGVLIKKLKELGREDVSQHLLRRNPGHEQLKFVPVTGRKRLLSAYRGADGILLRQGLRVG</sequence>
<dbReference type="InterPro" id="IPR020859">
    <property type="entry name" value="ROC"/>
</dbReference>
<keyword evidence="7 9" id="KW-0067">ATP-binding</keyword>
<evidence type="ECO:0000256" key="5">
    <source>
        <dbReference type="ARBA" id="ARBA00022741"/>
    </source>
</evidence>
<dbReference type="InterPro" id="IPR008271">
    <property type="entry name" value="Ser/Thr_kinase_AS"/>
</dbReference>
<comment type="caution">
    <text evidence="14">The sequence shown here is derived from an EMBL/GenBank/DDBJ whole genome shotgun (WGS) entry which is preliminary data.</text>
</comment>
<dbReference type="PROSITE" id="PS50017">
    <property type="entry name" value="DEATH_DOMAIN"/>
    <property type="match status" value="1"/>
</dbReference>
<dbReference type="Proteomes" id="UP000494165">
    <property type="component" value="Unassembled WGS sequence"/>
</dbReference>
<keyword evidence="8" id="KW-0040">ANK repeat</keyword>
<dbReference type="GO" id="GO:0043065">
    <property type="term" value="P:positive regulation of apoptotic process"/>
    <property type="evidence" value="ECO:0007669"/>
    <property type="project" value="TreeGrafter"/>
</dbReference>
<dbReference type="OrthoDB" id="74764at2759"/>
<evidence type="ECO:0000256" key="6">
    <source>
        <dbReference type="ARBA" id="ARBA00022777"/>
    </source>
</evidence>
<dbReference type="GO" id="GO:0035556">
    <property type="term" value="P:intracellular signal transduction"/>
    <property type="evidence" value="ECO:0007669"/>
    <property type="project" value="TreeGrafter"/>
</dbReference>
<proteinExistence type="predicted"/>
<gene>
    <name evidence="14" type="ORF">CLODIP_2_CD08436</name>
</gene>
<dbReference type="Gene3D" id="1.25.40.20">
    <property type="entry name" value="Ankyrin repeat-containing domain"/>
    <property type="match status" value="3"/>
</dbReference>
<reference evidence="14 15" key="1">
    <citation type="submission" date="2020-04" db="EMBL/GenBank/DDBJ databases">
        <authorList>
            <person name="Alioto T."/>
            <person name="Alioto T."/>
            <person name="Gomez Garrido J."/>
        </authorList>
    </citation>
    <scope>NUCLEOTIDE SEQUENCE [LARGE SCALE GENOMIC DNA]</scope>
</reference>
<dbReference type="PROSITE" id="PS50088">
    <property type="entry name" value="ANK_REPEAT"/>
    <property type="match status" value="5"/>
</dbReference>
<dbReference type="Gene3D" id="3.40.50.300">
    <property type="entry name" value="P-loop containing nucleotide triphosphate hydrolases"/>
    <property type="match status" value="1"/>
</dbReference>
<keyword evidence="3" id="KW-0808">Transferase</keyword>
<keyword evidence="4" id="KW-0677">Repeat</keyword>
<feature type="compositionally biased region" description="Polar residues" evidence="10">
    <location>
        <begin position="377"/>
        <end position="398"/>
    </location>
</feature>
<dbReference type="Pfam" id="PF00531">
    <property type="entry name" value="Death"/>
    <property type="match status" value="1"/>
</dbReference>
<dbReference type="SMART" id="SM00248">
    <property type="entry name" value="ANK"/>
    <property type="match status" value="6"/>
</dbReference>
<evidence type="ECO:0000259" key="13">
    <source>
        <dbReference type="PROSITE" id="PS51424"/>
    </source>
</evidence>
<dbReference type="PROSITE" id="PS00107">
    <property type="entry name" value="PROTEIN_KINASE_ATP"/>
    <property type="match status" value="1"/>
</dbReference>
<dbReference type="PROSITE" id="PS50297">
    <property type="entry name" value="ANK_REP_REGION"/>
    <property type="match status" value="5"/>
</dbReference>
<dbReference type="InterPro" id="IPR002110">
    <property type="entry name" value="Ankyrin_rpt"/>
</dbReference>
<dbReference type="InterPro" id="IPR036770">
    <property type="entry name" value="Ankyrin_rpt-contain_sf"/>
</dbReference>
<comment type="cofactor">
    <cofactor evidence="1">
        <name>Mg(2+)</name>
        <dbReference type="ChEBI" id="CHEBI:18420"/>
    </cofactor>
</comment>
<feature type="repeat" description="ANK" evidence="8">
    <location>
        <begin position="657"/>
        <end position="689"/>
    </location>
</feature>
<keyword evidence="15" id="KW-1185">Reference proteome</keyword>
<evidence type="ECO:0000313" key="14">
    <source>
        <dbReference type="EMBL" id="CAB3367985.1"/>
    </source>
</evidence>
<evidence type="ECO:0000256" key="3">
    <source>
        <dbReference type="ARBA" id="ARBA00022679"/>
    </source>
</evidence>
<organism evidence="14 15">
    <name type="scientific">Cloeon dipterum</name>
    <dbReference type="NCBI Taxonomy" id="197152"/>
    <lineage>
        <taxon>Eukaryota</taxon>
        <taxon>Metazoa</taxon>
        <taxon>Ecdysozoa</taxon>
        <taxon>Arthropoda</taxon>
        <taxon>Hexapoda</taxon>
        <taxon>Insecta</taxon>
        <taxon>Pterygota</taxon>
        <taxon>Palaeoptera</taxon>
        <taxon>Ephemeroptera</taxon>
        <taxon>Pisciforma</taxon>
        <taxon>Baetidae</taxon>
        <taxon>Cloeon</taxon>
    </lineage>
</organism>
<dbReference type="FunFam" id="1.10.510.10:FF:000571">
    <property type="entry name" value="Maternal embryonic leucine zipper kinase"/>
    <property type="match status" value="1"/>
</dbReference>
<dbReference type="SMART" id="SM00220">
    <property type="entry name" value="S_TKc"/>
    <property type="match status" value="1"/>
</dbReference>
<dbReference type="InterPro" id="IPR011029">
    <property type="entry name" value="DEATH-like_dom_sf"/>
</dbReference>
<feature type="domain" description="Death" evidence="12">
    <location>
        <begin position="1352"/>
        <end position="1431"/>
    </location>
</feature>
<protein>
    <recommendedName>
        <fullName evidence="16">Non-specific serine/threonine protein kinase</fullName>
    </recommendedName>
</protein>
<evidence type="ECO:0000256" key="4">
    <source>
        <dbReference type="ARBA" id="ARBA00022737"/>
    </source>
</evidence>
<evidence type="ECO:0000256" key="8">
    <source>
        <dbReference type="PROSITE-ProRule" id="PRU00023"/>
    </source>
</evidence>
<dbReference type="Pfam" id="PF12796">
    <property type="entry name" value="Ank_2"/>
    <property type="match status" value="3"/>
</dbReference>
<keyword evidence="5 9" id="KW-0547">Nucleotide-binding</keyword>
<dbReference type="GO" id="GO:0004674">
    <property type="term" value="F:protein serine/threonine kinase activity"/>
    <property type="evidence" value="ECO:0007669"/>
    <property type="project" value="UniProtKB-KW"/>
</dbReference>
<evidence type="ECO:0000256" key="9">
    <source>
        <dbReference type="PROSITE-ProRule" id="PRU10141"/>
    </source>
</evidence>
<dbReference type="InterPro" id="IPR011009">
    <property type="entry name" value="Kinase-like_dom_sf"/>
</dbReference>
<dbReference type="SMART" id="SM00005">
    <property type="entry name" value="DEATH"/>
    <property type="match status" value="1"/>
</dbReference>
<feature type="binding site" evidence="9">
    <location>
        <position position="41"/>
    </location>
    <ligand>
        <name>ATP</name>
        <dbReference type="ChEBI" id="CHEBI:30616"/>
    </ligand>
</feature>
<evidence type="ECO:0000256" key="10">
    <source>
        <dbReference type="SAM" id="MobiDB-lite"/>
    </source>
</evidence>
<feature type="repeat" description="ANK" evidence="8">
    <location>
        <begin position="591"/>
        <end position="623"/>
    </location>
</feature>
<dbReference type="Gene3D" id="1.10.510.10">
    <property type="entry name" value="Transferase(Phosphotransferase) domain 1"/>
    <property type="match status" value="1"/>
</dbReference>
<feature type="repeat" description="ANK" evidence="8">
    <location>
        <begin position="624"/>
        <end position="656"/>
    </location>
</feature>
<dbReference type="InterPro" id="IPR017441">
    <property type="entry name" value="Protein_kinase_ATP_BS"/>
</dbReference>
<dbReference type="Pfam" id="PF00069">
    <property type="entry name" value="Pkinase"/>
    <property type="match status" value="1"/>
</dbReference>
<evidence type="ECO:0000259" key="11">
    <source>
        <dbReference type="PROSITE" id="PS50011"/>
    </source>
</evidence>
<dbReference type="GO" id="GO:0005524">
    <property type="term" value="F:ATP binding"/>
    <property type="evidence" value="ECO:0007669"/>
    <property type="project" value="UniProtKB-UniRule"/>
</dbReference>
<accession>A0A8S1CRT2</accession>
<dbReference type="SUPFAM" id="SSF48403">
    <property type="entry name" value="Ankyrin repeat"/>
    <property type="match status" value="1"/>
</dbReference>
<feature type="domain" description="Roc" evidence="13">
    <location>
        <begin position="729"/>
        <end position="971"/>
    </location>
</feature>
<dbReference type="SUPFAM" id="SSF52540">
    <property type="entry name" value="P-loop containing nucleoside triphosphate hydrolases"/>
    <property type="match status" value="1"/>
</dbReference>
<keyword evidence="2" id="KW-0723">Serine/threonine-protein kinase</keyword>
<dbReference type="PROSITE" id="PS50011">
    <property type="entry name" value="PROTEIN_KINASE_DOM"/>
    <property type="match status" value="1"/>
</dbReference>
<dbReference type="GO" id="GO:0005525">
    <property type="term" value="F:GTP binding"/>
    <property type="evidence" value="ECO:0007669"/>
    <property type="project" value="UniProtKB-KW"/>
</dbReference>
<feature type="repeat" description="ANK" evidence="8">
    <location>
        <begin position="491"/>
        <end position="523"/>
    </location>
</feature>
<dbReference type="PROSITE" id="PS51424">
    <property type="entry name" value="ROC"/>
    <property type="match status" value="1"/>
</dbReference>
<keyword evidence="6" id="KW-0418">Kinase</keyword>
<evidence type="ECO:0000256" key="7">
    <source>
        <dbReference type="ARBA" id="ARBA00022840"/>
    </source>
</evidence>
<dbReference type="InterPro" id="IPR000488">
    <property type="entry name" value="Death_dom"/>
</dbReference>
<dbReference type="PROSITE" id="PS00108">
    <property type="entry name" value="PROTEIN_KINASE_ST"/>
    <property type="match status" value="1"/>
</dbReference>
<dbReference type="EMBL" id="CADEPI010000035">
    <property type="protein sequence ID" value="CAB3367985.1"/>
    <property type="molecule type" value="Genomic_DNA"/>
</dbReference>
<evidence type="ECO:0000256" key="1">
    <source>
        <dbReference type="ARBA" id="ARBA00001946"/>
    </source>
</evidence>
<dbReference type="PANTHER" id="PTHR24342:SF14">
    <property type="entry name" value="DEATH-ASSOCIATED PROTEIN KINASE DAPK-1"/>
    <property type="match status" value="1"/>
</dbReference>
<feature type="domain" description="Protein kinase" evidence="11">
    <location>
        <begin position="12"/>
        <end position="266"/>
    </location>
</feature>
<dbReference type="PANTHER" id="PTHR24342">
    <property type="entry name" value="SERINE/THREONINE-PROTEIN KINASE 17"/>
    <property type="match status" value="1"/>
</dbReference>
<dbReference type="SUPFAM" id="SSF56112">
    <property type="entry name" value="Protein kinase-like (PK-like)"/>
    <property type="match status" value="1"/>
</dbReference>
<dbReference type="Gene3D" id="3.30.200.20">
    <property type="entry name" value="Phosphorylase Kinase, domain 1"/>
    <property type="match status" value="1"/>
</dbReference>
<dbReference type="InterPro" id="IPR027417">
    <property type="entry name" value="P-loop_NTPase"/>
</dbReference>
<dbReference type="GO" id="GO:0045087">
    <property type="term" value="P:innate immune response"/>
    <property type="evidence" value="ECO:0007669"/>
    <property type="project" value="UniProtKB-ARBA"/>
</dbReference>
<evidence type="ECO:0008006" key="16">
    <source>
        <dbReference type="Google" id="ProtNLM"/>
    </source>
</evidence>
<evidence type="ECO:0000256" key="2">
    <source>
        <dbReference type="ARBA" id="ARBA00022527"/>
    </source>
</evidence>
<feature type="repeat" description="ANK" evidence="8">
    <location>
        <begin position="557"/>
        <end position="589"/>
    </location>
</feature>
<dbReference type="InterPro" id="IPR000719">
    <property type="entry name" value="Prot_kinase_dom"/>
</dbReference>